<accession>A0A7J8YRA5</accession>
<dbReference type="AlphaFoldDB" id="A0A7J8YRA5"/>
<name>A0A7J8YRA5_GOSAI</name>
<dbReference type="Proteomes" id="UP000593577">
    <property type="component" value="Unassembled WGS sequence"/>
</dbReference>
<comment type="caution">
    <text evidence="2">The sequence shown here is derived from an EMBL/GenBank/DDBJ whole genome shotgun (WGS) entry which is preliminary data.</text>
</comment>
<evidence type="ECO:0000256" key="1">
    <source>
        <dbReference type="SAM" id="Coils"/>
    </source>
</evidence>
<feature type="non-terminal residue" evidence="2">
    <location>
        <position position="247"/>
    </location>
</feature>
<sequence length="247" mass="27647">MKILAVSPMTTPEYSWWRERRINDNIPMPSQEDARAGKEDGTARKEKMCLGLDVDIHKLEAERLKKGKNKAEEDLDSLKTDYKKLHLSIRTASLDTGARESVLEKNLLEGRNEESKLKARVAELEKLLHLYRSRNSIIELRASLINGWGHDKGKCPMVNAGDDHDDLAYPPGFTLTNIQAQPGVYPHRVHVTIRSQYQGGAPASMNFPIGSGSNPGDNPTNPVVLDLDEVAEMEKAKADLPKQIEDR</sequence>
<keyword evidence="3" id="KW-1185">Reference proteome</keyword>
<feature type="coiled-coil region" evidence="1">
    <location>
        <begin position="54"/>
        <end position="127"/>
    </location>
</feature>
<protein>
    <submittedName>
        <fullName evidence="2">Uncharacterized protein</fullName>
    </submittedName>
</protein>
<evidence type="ECO:0000313" key="3">
    <source>
        <dbReference type="Proteomes" id="UP000593577"/>
    </source>
</evidence>
<evidence type="ECO:0000313" key="2">
    <source>
        <dbReference type="EMBL" id="MBA0702077.1"/>
    </source>
</evidence>
<dbReference type="EMBL" id="JABFAA010348952">
    <property type="protein sequence ID" value="MBA0702077.1"/>
    <property type="molecule type" value="Genomic_DNA"/>
</dbReference>
<reference evidence="2 3" key="1">
    <citation type="journal article" date="2019" name="Genome Biol. Evol.">
        <title>Insights into the evolution of the New World diploid cottons (Gossypium, subgenus Houzingenia) based on genome sequencing.</title>
        <authorList>
            <person name="Grover C.E."/>
            <person name="Arick M.A. 2nd"/>
            <person name="Thrash A."/>
            <person name="Conover J.L."/>
            <person name="Sanders W.S."/>
            <person name="Peterson D.G."/>
            <person name="Frelichowski J.E."/>
            <person name="Scheffler J.A."/>
            <person name="Scheffler B.E."/>
            <person name="Wendel J.F."/>
        </authorList>
    </citation>
    <scope>NUCLEOTIDE SEQUENCE [LARGE SCALE GENOMIC DNA]</scope>
    <source>
        <strain evidence="2">185</strain>
        <tissue evidence="2">Leaf</tissue>
    </source>
</reference>
<proteinExistence type="predicted"/>
<keyword evidence="1" id="KW-0175">Coiled coil</keyword>
<organism evidence="2 3">
    <name type="scientific">Gossypium aridum</name>
    <name type="common">American cotton</name>
    <name type="synonym">Erioxylum aridum</name>
    <dbReference type="NCBI Taxonomy" id="34290"/>
    <lineage>
        <taxon>Eukaryota</taxon>
        <taxon>Viridiplantae</taxon>
        <taxon>Streptophyta</taxon>
        <taxon>Embryophyta</taxon>
        <taxon>Tracheophyta</taxon>
        <taxon>Spermatophyta</taxon>
        <taxon>Magnoliopsida</taxon>
        <taxon>eudicotyledons</taxon>
        <taxon>Gunneridae</taxon>
        <taxon>Pentapetalae</taxon>
        <taxon>rosids</taxon>
        <taxon>malvids</taxon>
        <taxon>Malvales</taxon>
        <taxon>Malvaceae</taxon>
        <taxon>Malvoideae</taxon>
        <taxon>Gossypium</taxon>
    </lineage>
</organism>
<gene>
    <name evidence="2" type="ORF">Goari_027541</name>
</gene>